<protein>
    <recommendedName>
        <fullName evidence="7">Rieske domain-containing protein</fullName>
    </recommendedName>
</protein>
<dbReference type="PROSITE" id="PS51296">
    <property type="entry name" value="RIESKE"/>
    <property type="match status" value="1"/>
</dbReference>
<keyword evidence="9" id="KW-1185">Reference proteome</keyword>
<dbReference type="PROSITE" id="PS51300">
    <property type="entry name" value="NIRD"/>
    <property type="match status" value="1"/>
</dbReference>
<accession>A0ABQ2M129</accession>
<dbReference type="InterPro" id="IPR017881">
    <property type="entry name" value="NirD"/>
</dbReference>
<dbReference type="PANTHER" id="PTHR40562">
    <property type="match status" value="1"/>
</dbReference>
<dbReference type="InterPro" id="IPR012748">
    <property type="entry name" value="Rieske-like_NirD"/>
</dbReference>
<evidence type="ECO:0000256" key="3">
    <source>
        <dbReference type="ARBA" id="ARBA00023002"/>
    </source>
</evidence>
<evidence type="ECO:0000256" key="6">
    <source>
        <dbReference type="ARBA" id="ARBA00023063"/>
    </source>
</evidence>
<keyword evidence="1" id="KW-0001">2Fe-2S</keyword>
<dbReference type="Proteomes" id="UP000642509">
    <property type="component" value="Unassembled WGS sequence"/>
</dbReference>
<keyword evidence="6" id="KW-0534">Nitrate assimilation</keyword>
<proteinExistence type="predicted"/>
<keyword evidence="2" id="KW-0479">Metal-binding</keyword>
<sequence length="138" mass="14834">METTDSYGGSMTLTAVYPEIHASTDSATNWQPVCLLEALEPLWAEAALVDHEQVAVVRLPSDEVVAVSHWDPYAKAHVMARGIVGSRGGRPTLTSPLHKQVYDLATGECLTDPALRLATFPVRVRDGIVAVGCHEQAA</sequence>
<evidence type="ECO:0000256" key="1">
    <source>
        <dbReference type="ARBA" id="ARBA00022714"/>
    </source>
</evidence>
<dbReference type="Pfam" id="PF13806">
    <property type="entry name" value="Rieske_2"/>
    <property type="match status" value="1"/>
</dbReference>
<comment type="caution">
    <text evidence="8">The sequence shown here is derived from an EMBL/GenBank/DDBJ whole genome shotgun (WGS) entry which is preliminary data.</text>
</comment>
<evidence type="ECO:0000313" key="8">
    <source>
        <dbReference type="EMBL" id="GGO45890.1"/>
    </source>
</evidence>
<keyword evidence="5" id="KW-0411">Iron-sulfur</keyword>
<dbReference type="Gene3D" id="2.102.10.10">
    <property type="entry name" value="Rieske [2Fe-2S] iron-sulphur domain"/>
    <property type="match status" value="1"/>
</dbReference>
<evidence type="ECO:0000256" key="5">
    <source>
        <dbReference type="ARBA" id="ARBA00023014"/>
    </source>
</evidence>
<feature type="domain" description="Rieske" evidence="7">
    <location>
        <begin position="30"/>
        <end position="131"/>
    </location>
</feature>
<dbReference type="EMBL" id="BMLQ01000005">
    <property type="protein sequence ID" value="GGO45890.1"/>
    <property type="molecule type" value="Genomic_DNA"/>
</dbReference>
<dbReference type="InterPro" id="IPR036922">
    <property type="entry name" value="Rieske_2Fe-2S_sf"/>
</dbReference>
<dbReference type="PANTHER" id="PTHR40562:SF1">
    <property type="entry name" value="NITRITE REDUCTASE (NADH) SMALL SUBUNIT"/>
    <property type="match status" value="1"/>
</dbReference>
<name>A0ABQ2M129_9MICC</name>
<evidence type="ECO:0000256" key="2">
    <source>
        <dbReference type="ARBA" id="ARBA00022723"/>
    </source>
</evidence>
<keyword evidence="4" id="KW-0408">Iron</keyword>
<organism evidence="8 9">
    <name type="scientific">Citricoccus zhacaiensis</name>
    <dbReference type="NCBI Taxonomy" id="489142"/>
    <lineage>
        <taxon>Bacteria</taxon>
        <taxon>Bacillati</taxon>
        <taxon>Actinomycetota</taxon>
        <taxon>Actinomycetes</taxon>
        <taxon>Micrococcales</taxon>
        <taxon>Micrococcaceae</taxon>
        <taxon>Citricoccus</taxon>
    </lineage>
</organism>
<reference evidence="9" key="1">
    <citation type="journal article" date="2019" name="Int. J. Syst. Evol. Microbiol.">
        <title>The Global Catalogue of Microorganisms (GCM) 10K type strain sequencing project: providing services to taxonomists for standard genome sequencing and annotation.</title>
        <authorList>
            <consortium name="The Broad Institute Genomics Platform"/>
            <consortium name="The Broad Institute Genome Sequencing Center for Infectious Disease"/>
            <person name="Wu L."/>
            <person name="Ma J."/>
        </authorList>
    </citation>
    <scope>NUCLEOTIDE SEQUENCE [LARGE SCALE GENOMIC DNA]</scope>
    <source>
        <strain evidence="9">CGMCC 1.7064</strain>
    </source>
</reference>
<evidence type="ECO:0000259" key="7">
    <source>
        <dbReference type="PROSITE" id="PS51296"/>
    </source>
</evidence>
<evidence type="ECO:0000313" key="9">
    <source>
        <dbReference type="Proteomes" id="UP000642509"/>
    </source>
</evidence>
<dbReference type="CDD" id="cd03529">
    <property type="entry name" value="Rieske_NirD"/>
    <property type="match status" value="1"/>
</dbReference>
<evidence type="ECO:0000256" key="4">
    <source>
        <dbReference type="ARBA" id="ARBA00023004"/>
    </source>
</evidence>
<dbReference type="NCBIfam" id="TIGR02378">
    <property type="entry name" value="nirD_assim_sml"/>
    <property type="match status" value="1"/>
</dbReference>
<gene>
    <name evidence="8" type="ORF">GCM10010977_19590</name>
</gene>
<dbReference type="InterPro" id="IPR017941">
    <property type="entry name" value="Rieske_2Fe-2S"/>
</dbReference>
<keyword evidence="3" id="KW-0560">Oxidoreductase</keyword>
<dbReference type="SUPFAM" id="SSF50022">
    <property type="entry name" value="ISP domain"/>
    <property type="match status" value="1"/>
</dbReference>